<evidence type="ECO:0000256" key="5">
    <source>
        <dbReference type="ARBA" id="ARBA00023242"/>
    </source>
</evidence>
<dbReference type="OrthoDB" id="831283at2759"/>
<feature type="domain" description="K-box" evidence="7">
    <location>
        <begin position="143"/>
        <end position="224"/>
    </location>
</feature>
<dbReference type="Gene3D" id="3.40.1810.10">
    <property type="entry name" value="Transcription factor, MADS-box"/>
    <property type="match status" value="1"/>
</dbReference>
<dbReference type="PROSITE" id="PS00350">
    <property type="entry name" value="MADS_BOX_1"/>
    <property type="match status" value="1"/>
</dbReference>
<dbReference type="InterPro" id="IPR033896">
    <property type="entry name" value="MEF2-like_N"/>
</dbReference>
<gene>
    <name evidence="8" type="ORF">SADUNF_Sadunf04G0043900</name>
</gene>
<keyword evidence="4" id="KW-0804">Transcription</keyword>
<feature type="domain" description="MADS-box" evidence="6">
    <location>
        <begin position="57"/>
        <end position="117"/>
    </location>
</feature>
<sequence length="254" mass="28588">MELLARTDEFISSISLVFAAYSKLGLCFLSWCFGSASKATAMAYQNESHESSPLRKLGRGKVEIKRIENTTNRQVTFCKRRSGLLKKAYELSVLCDAEVALIVFSSRGRLYEYSNDSVKSTIERYKKASADSSNTGSVSEANAQYYQQEAAKLRSQIGNLQNSNRHMLGEALSSLSVKELKSLEIRLEKGISRIRSKKISENERKRQNMNLVPGGVEFEIMQSQPYDSRNYSQVNGLPPASHYPHHDQMALQLV</sequence>
<dbReference type="GO" id="GO:0005634">
    <property type="term" value="C:nucleus"/>
    <property type="evidence" value="ECO:0007669"/>
    <property type="project" value="UniProtKB-SubCell"/>
</dbReference>
<dbReference type="GO" id="GO:0045944">
    <property type="term" value="P:positive regulation of transcription by RNA polymerase II"/>
    <property type="evidence" value="ECO:0007669"/>
    <property type="project" value="InterPro"/>
</dbReference>
<dbReference type="GO" id="GO:0009791">
    <property type="term" value="P:post-embryonic development"/>
    <property type="evidence" value="ECO:0007669"/>
    <property type="project" value="UniProtKB-ARBA"/>
</dbReference>
<evidence type="ECO:0000256" key="2">
    <source>
        <dbReference type="ARBA" id="ARBA00023015"/>
    </source>
</evidence>
<name>A0A835MYN3_9ROSI</name>
<organism evidence="8 9">
    <name type="scientific">Salix dunnii</name>
    <dbReference type="NCBI Taxonomy" id="1413687"/>
    <lineage>
        <taxon>Eukaryota</taxon>
        <taxon>Viridiplantae</taxon>
        <taxon>Streptophyta</taxon>
        <taxon>Embryophyta</taxon>
        <taxon>Tracheophyta</taxon>
        <taxon>Spermatophyta</taxon>
        <taxon>Magnoliopsida</taxon>
        <taxon>eudicotyledons</taxon>
        <taxon>Gunneridae</taxon>
        <taxon>Pentapetalae</taxon>
        <taxon>rosids</taxon>
        <taxon>fabids</taxon>
        <taxon>Malpighiales</taxon>
        <taxon>Salicaceae</taxon>
        <taxon>Saliceae</taxon>
        <taxon>Salix</taxon>
    </lineage>
</organism>
<keyword evidence="3" id="KW-0238">DNA-binding</keyword>
<accession>A0A835MYN3</accession>
<protein>
    <recommendedName>
        <fullName evidence="10">AGAMOUS-like protein</fullName>
    </recommendedName>
</protein>
<dbReference type="GO" id="GO:0048608">
    <property type="term" value="P:reproductive structure development"/>
    <property type="evidence" value="ECO:0007669"/>
    <property type="project" value="UniProtKB-ARBA"/>
</dbReference>
<dbReference type="Pfam" id="PF00319">
    <property type="entry name" value="SRF-TF"/>
    <property type="match status" value="1"/>
</dbReference>
<dbReference type="GO" id="GO:0000977">
    <property type="term" value="F:RNA polymerase II transcription regulatory region sequence-specific DNA binding"/>
    <property type="evidence" value="ECO:0007669"/>
    <property type="project" value="InterPro"/>
</dbReference>
<dbReference type="InterPro" id="IPR002487">
    <property type="entry name" value="TF_Kbox"/>
</dbReference>
<dbReference type="AlphaFoldDB" id="A0A835MYN3"/>
<evidence type="ECO:0000259" key="6">
    <source>
        <dbReference type="PROSITE" id="PS50066"/>
    </source>
</evidence>
<dbReference type="PROSITE" id="PS51297">
    <property type="entry name" value="K_BOX"/>
    <property type="match status" value="1"/>
</dbReference>
<comment type="caution">
    <text evidence="8">The sequence shown here is derived from an EMBL/GenBank/DDBJ whole genome shotgun (WGS) entry which is preliminary data.</text>
</comment>
<dbReference type="EMBL" id="JADGMS010000004">
    <property type="protein sequence ID" value="KAF9683722.1"/>
    <property type="molecule type" value="Genomic_DNA"/>
</dbReference>
<dbReference type="SUPFAM" id="SSF55455">
    <property type="entry name" value="SRF-like"/>
    <property type="match status" value="1"/>
</dbReference>
<dbReference type="InterPro" id="IPR002100">
    <property type="entry name" value="TF_MADSbox"/>
</dbReference>
<reference evidence="8 9" key="1">
    <citation type="submission" date="2020-10" db="EMBL/GenBank/DDBJ databases">
        <title>Plant Genome Project.</title>
        <authorList>
            <person name="Zhang R.-G."/>
        </authorList>
    </citation>
    <scope>NUCLEOTIDE SEQUENCE [LARGE SCALE GENOMIC DNA]</scope>
    <source>
        <strain evidence="8">FAFU-HL-1</strain>
        <tissue evidence="8">Leaf</tissue>
    </source>
</reference>
<evidence type="ECO:0000256" key="4">
    <source>
        <dbReference type="ARBA" id="ARBA00023163"/>
    </source>
</evidence>
<proteinExistence type="predicted"/>
<keyword evidence="5" id="KW-0539">Nucleus</keyword>
<keyword evidence="2" id="KW-0805">Transcription regulation</keyword>
<evidence type="ECO:0008006" key="10">
    <source>
        <dbReference type="Google" id="ProtNLM"/>
    </source>
</evidence>
<dbReference type="PRINTS" id="PR00404">
    <property type="entry name" value="MADSDOMAIN"/>
</dbReference>
<evidence type="ECO:0000313" key="8">
    <source>
        <dbReference type="EMBL" id="KAF9683722.1"/>
    </source>
</evidence>
<keyword evidence="9" id="KW-1185">Reference proteome</keyword>
<dbReference type="InterPro" id="IPR036879">
    <property type="entry name" value="TF_MADSbox_sf"/>
</dbReference>
<dbReference type="SMART" id="SM00432">
    <property type="entry name" value="MADS"/>
    <property type="match status" value="1"/>
</dbReference>
<comment type="subcellular location">
    <subcellularLocation>
        <location evidence="1">Nucleus</location>
    </subcellularLocation>
</comment>
<evidence type="ECO:0000256" key="3">
    <source>
        <dbReference type="ARBA" id="ARBA00023125"/>
    </source>
</evidence>
<dbReference type="GO" id="GO:0046983">
    <property type="term" value="F:protein dimerization activity"/>
    <property type="evidence" value="ECO:0007669"/>
    <property type="project" value="InterPro"/>
</dbReference>
<dbReference type="PROSITE" id="PS50066">
    <property type="entry name" value="MADS_BOX_2"/>
    <property type="match status" value="1"/>
</dbReference>
<dbReference type="FunFam" id="3.40.1810.10:FF:000009">
    <property type="entry name" value="agamous-like MADS-box protein AGL11"/>
    <property type="match status" value="1"/>
</dbReference>
<dbReference type="GO" id="GO:0003700">
    <property type="term" value="F:DNA-binding transcription factor activity"/>
    <property type="evidence" value="ECO:0007669"/>
    <property type="project" value="InterPro"/>
</dbReference>
<dbReference type="InterPro" id="IPR050142">
    <property type="entry name" value="MADS-box/MEF2_TF"/>
</dbReference>
<dbReference type="Pfam" id="PF01486">
    <property type="entry name" value="K-box"/>
    <property type="match status" value="1"/>
</dbReference>
<dbReference type="CDD" id="cd00265">
    <property type="entry name" value="MADS_MEF2_like"/>
    <property type="match status" value="1"/>
</dbReference>
<evidence type="ECO:0000313" key="9">
    <source>
        <dbReference type="Proteomes" id="UP000657918"/>
    </source>
</evidence>
<evidence type="ECO:0000256" key="1">
    <source>
        <dbReference type="ARBA" id="ARBA00004123"/>
    </source>
</evidence>
<dbReference type="Proteomes" id="UP000657918">
    <property type="component" value="Chromosome 4"/>
</dbReference>
<dbReference type="PANTHER" id="PTHR48019">
    <property type="entry name" value="SERUM RESPONSE FACTOR HOMOLOG"/>
    <property type="match status" value="1"/>
</dbReference>
<evidence type="ECO:0000259" key="7">
    <source>
        <dbReference type="PROSITE" id="PS51297"/>
    </source>
</evidence>